<feature type="transmembrane region" description="Helical" evidence="1">
    <location>
        <begin position="84"/>
        <end position="101"/>
    </location>
</feature>
<dbReference type="Proteomes" id="UP001143543">
    <property type="component" value="Unassembled WGS sequence"/>
</dbReference>
<accession>A0ABQ5MLW9</accession>
<protein>
    <submittedName>
        <fullName evidence="2">Uncharacterized protein</fullName>
    </submittedName>
</protein>
<keyword evidence="3" id="KW-1185">Reference proteome</keyword>
<comment type="caution">
    <text evidence="2">The sequence shown here is derived from an EMBL/GenBank/DDBJ whole genome shotgun (WGS) entry which is preliminary data.</text>
</comment>
<evidence type="ECO:0000256" key="1">
    <source>
        <dbReference type="SAM" id="Phobius"/>
    </source>
</evidence>
<keyword evidence="1" id="KW-0812">Transmembrane</keyword>
<reference evidence="2" key="1">
    <citation type="submission" date="2022-07" db="EMBL/GenBank/DDBJ databases">
        <title>Taxonomy of Novel Oxalotrophic and Methylotrophic Bacteria.</title>
        <authorList>
            <person name="Sahin N."/>
            <person name="Tani A."/>
        </authorList>
    </citation>
    <scope>NUCLEOTIDE SEQUENCE</scope>
    <source>
        <strain evidence="2">Y10</strain>
    </source>
</reference>
<dbReference type="EMBL" id="BRVO01000003">
    <property type="protein sequence ID" value="GLB50379.1"/>
    <property type="molecule type" value="Genomic_DNA"/>
</dbReference>
<gene>
    <name evidence="2" type="ORF">Y10_27470</name>
</gene>
<keyword evidence="1" id="KW-0472">Membrane</keyword>
<name>A0ABQ5MLW9_9FLAO</name>
<evidence type="ECO:0000313" key="2">
    <source>
        <dbReference type="EMBL" id="GLB50379.1"/>
    </source>
</evidence>
<proteinExistence type="predicted"/>
<evidence type="ECO:0000313" key="3">
    <source>
        <dbReference type="Proteomes" id="UP001143543"/>
    </source>
</evidence>
<keyword evidence="1" id="KW-1133">Transmembrane helix</keyword>
<organism evidence="2 3">
    <name type="scientific">Neptunitalea lumnitzerae</name>
    <dbReference type="NCBI Taxonomy" id="2965509"/>
    <lineage>
        <taxon>Bacteria</taxon>
        <taxon>Pseudomonadati</taxon>
        <taxon>Bacteroidota</taxon>
        <taxon>Flavobacteriia</taxon>
        <taxon>Flavobacteriales</taxon>
        <taxon>Flavobacteriaceae</taxon>
        <taxon>Neptunitalea</taxon>
    </lineage>
</organism>
<sequence length="112" mass="13831">MLCILINFEYIVRGMKLRVLFKQHRNKSFNYNPRYYDERKERLDSIKSKYEKVPDTEYKLKRRTSFREDWKTQRKELNDKNSRIRLIVIFIFLLMAAYVVLRFSNIDKLLNG</sequence>